<dbReference type="PANTHER" id="PTHR40469">
    <property type="entry name" value="SECRETED GLYCOSYL HYDROLASE"/>
    <property type="match status" value="1"/>
</dbReference>
<feature type="domain" description="ThuA-like" evidence="1">
    <location>
        <begin position="9"/>
        <end position="207"/>
    </location>
</feature>
<evidence type="ECO:0000259" key="1">
    <source>
        <dbReference type="Pfam" id="PF06283"/>
    </source>
</evidence>
<evidence type="ECO:0000313" key="3">
    <source>
        <dbReference type="Proteomes" id="UP000642070"/>
    </source>
</evidence>
<evidence type="ECO:0000313" key="2">
    <source>
        <dbReference type="EMBL" id="GGM25561.1"/>
    </source>
</evidence>
<proteinExistence type="predicted"/>
<reference evidence="2" key="1">
    <citation type="journal article" date="2014" name="Int. J. Syst. Evol. Microbiol.">
        <title>Complete genome sequence of Corynebacterium casei LMG S-19264T (=DSM 44701T), isolated from a smear-ripened cheese.</title>
        <authorList>
            <consortium name="US DOE Joint Genome Institute (JGI-PGF)"/>
            <person name="Walter F."/>
            <person name="Albersmeier A."/>
            <person name="Kalinowski J."/>
            <person name="Ruckert C."/>
        </authorList>
    </citation>
    <scope>NUCLEOTIDE SEQUENCE</scope>
    <source>
        <strain evidence="2">JCM 19831</strain>
    </source>
</reference>
<dbReference type="Pfam" id="PF06283">
    <property type="entry name" value="ThuA"/>
    <property type="match status" value="1"/>
</dbReference>
<accession>A0A917TK65</accession>
<dbReference type="Gene3D" id="3.40.50.880">
    <property type="match status" value="1"/>
</dbReference>
<dbReference type="SUPFAM" id="SSF52317">
    <property type="entry name" value="Class I glutamine amidotransferase-like"/>
    <property type="match status" value="1"/>
</dbReference>
<protein>
    <recommendedName>
        <fullName evidence="1">ThuA-like domain-containing protein</fullName>
    </recommendedName>
</protein>
<comment type="caution">
    <text evidence="2">The sequence shown here is derived from an EMBL/GenBank/DDBJ whole genome shotgun (WGS) entry which is preliminary data.</text>
</comment>
<dbReference type="AlphaFoldDB" id="A0A917TK65"/>
<dbReference type="PANTHER" id="PTHR40469:SF2">
    <property type="entry name" value="GALACTOSE-BINDING DOMAIN-LIKE SUPERFAMILY PROTEIN"/>
    <property type="match status" value="1"/>
</dbReference>
<organism evidence="2 3">
    <name type="scientific">Dactylosporangium sucinum</name>
    <dbReference type="NCBI Taxonomy" id="1424081"/>
    <lineage>
        <taxon>Bacteria</taxon>
        <taxon>Bacillati</taxon>
        <taxon>Actinomycetota</taxon>
        <taxon>Actinomycetes</taxon>
        <taxon>Micromonosporales</taxon>
        <taxon>Micromonosporaceae</taxon>
        <taxon>Dactylosporangium</taxon>
    </lineage>
</organism>
<name>A0A917TK65_9ACTN</name>
<reference evidence="2" key="2">
    <citation type="submission" date="2020-09" db="EMBL/GenBank/DDBJ databases">
        <authorList>
            <person name="Sun Q."/>
            <person name="Ohkuma M."/>
        </authorList>
    </citation>
    <scope>NUCLEOTIDE SEQUENCE</scope>
    <source>
        <strain evidence="2">JCM 19831</strain>
    </source>
</reference>
<dbReference type="EMBL" id="BMPI01000011">
    <property type="protein sequence ID" value="GGM25561.1"/>
    <property type="molecule type" value="Genomic_DNA"/>
</dbReference>
<dbReference type="InterPro" id="IPR029010">
    <property type="entry name" value="ThuA-like"/>
</dbReference>
<sequence length="209" mass="22563">MIIGMDLAVVVRGGWEGHCPVEATDRYVAWLRAQGTEVVTSESLDVYEDAGLMGRAALVVQCWTMGTITAGQLAGLSAAVHAGTGFAGWHGGMIDAFRAAPDYQRITGGQFVHHPPDFVTYEVRPTTGHPVVAGLPPFTVHTEQYRVHVDPSIEVHAVTDVDGVAMPVVWTTGWGAGRVFVTTVGHELKDLEVPEHDEIIRRGLAWASR</sequence>
<dbReference type="InterPro" id="IPR029062">
    <property type="entry name" value="Class_I_gatase-like"/>
</dbReference>
<dbReference type="Proteomes" id="UP000642070">
    <property type="component" value="Unassembled WGS sequence"/>
</dbReference>
<gene>
    <name evidence="2" type="ORF">GCM10007977_028430</name>
</gene>
<keyword evidence="3" id="KW-1185">Reference proteome</keyword>